<organism evidence="1 2">
    <name type="scientific">Pyrenophora tritici-repentis</name>
    <dbReference type="NCBI Taxonomy" id="45151"/>
    <lineage>
        <taxon>Eukaryota</taxon>
        <taxon>Fungi</taxon>
        <taxon>Dikarya</taxon>
        <taxon>Ascomycota</taxon>
        <taxon>Pezizomycotina</taxon>
        <taxon>Dothideomycetes</taxon>
        <taxon>Pleosporomycetidae</taxon>
        <taxon>Pleosporales</taxon>
        <taxon>Pleosporineae</taxon>
        <taxon>Pleosporaceae</taxon>
        <taxon>Pyrenophora</taxon>
    </lineage>
</organism>
<dbReference type="Proteomes" id="UP000249757">
    <property type="component" value="Unassembled WGS sequence"/>
</dbReference>
<proteinExistence type="predicted"/>
<protein>
    <submittedName>
        <fullName evidence="1">Uncharacterized protein</fullName>
    </submittedName>
</protein>
<accession>A0A2W1CRE9</accession>
<dbReference type="AlphaFoldDB" id="A0A2W1CRE9"/>
<keyword evidence="2" id="KW-1185">Reference proteome</keyword>
<reference evidence="2" key="1">
    <citation type="journal article" date="2022" name="Microb. Genom.">
        <title>A global pangenome for the wheat fungal pathogen Pyrenophora tritici-repentis and prediction of effector protein structural homology.</title>
        <authorList>
            <person name="Moolhuijzen P.M."/>
            <person name="See P.T."/>
            <person name="Shi G."/>
            <person name="Powell H.R."/>
            <person name="Cockram J."/>
            <person name="Jorgensen L.N."/>
            <person name="Benslimane H."/>
            <person name="Strelkov S.E."/>
            <person name="Turner J."/>
            <person name="Liu Z."/>
            <person name="Moffat C.S."/>
        </authorList>
    </citation>
    <scope>NUCLEOTIDE SEQUENCE [LARGE SCALE GENOMIC DNA]</scope>
</reference>
<name>A0A2W1CRE9_9PLEO</name>
<sequence length="184" mass="19480">MVSLKSLFFVALCGVAYATPVASNEAKELSVPIAKAVDVRDVHHARKAAEVYDTLPVQKRSLSLPNGGVPKLQARGVNSGAFNIEWILHLDHARDFTLRAIVTFAQGQVYSASGTGVYASPVSGLGNGQGQFRVSYLSANSVYTAVARIIFDIATGAVLAAFDEGVEKNGHEIRSNVGASFKEG</sequence>
<evidence type="ECO:0000313" key="1">
    <source>
        <dbReference type="EMBL" id="KAI1508825.1"/>
    </source>
</evidence>
<gene>
    <name evidence="1" type="ORF">Ptr86124_012124</name>
</gene>
<comment type="caution">
    <text evidence="1">The sequence shown here is derived from an EMBL/GenBank/DDBJ whole genome shotgun (WGS) entry which is preliminary data.</text>
</comment>
<dbReference type="EMBL" id="NRDI02000023">
    <property type="protein sequence ID" value="KAI1508825.1"/>
    <property type="molecule type" value="Genomic_DNA"/>
</dbReference>
<evidence type="ECO:0000313" key="2">
    <source>
        <dbReference type="Proteomes" id="UP000249757"/>
    </source>
</evidence>